<reference evidence="1 2" key="1">
    <citation type="journal article" date="2023" name="Sci. Data">
        <title>Genome assembly of the Korean intertidal mud-creeper Batillaria attramentaria.</title>
        <authorList>
            <person name="Patra A.K."/>
            <person name="Ho P.T."/>
            <person name="Jun S."/>
            <person name="Lee S.J."/>
            <person name="Kim Y."/>
            <person name="Won Y.J."/>
        </authorList>
    </citation>
    <scope>NUCLEOTIDE SEQUENCE [LARGE SCALE GENOMIC DNA]</scope>
    <source>
        <strain evidence="1">Wonlab-2016</strain>
    </source>
</reference>
<keyword evidence="2" id="KW-1185">Reference proteome</keyword>
<dbReference type="Proteomes" id="UP001519460">
    <property type="component" value="Unassembled WGS sequence"/>
</dbReference>
<protein>
    <submittedName>
        <fullName evidence="1">Uncharacterized protein</fullName>
    </submittedName>
</protein>
<comment type="caution">
    <text evidence="1">The sequence shown here is derived from an EMBL/GenBank/DDBJ whole genome shotgun (WGS) entry which is preliminary data.</text>
</comment>
<proteinExistence type="predicted"/>
<organism evidence="1 2">
    <name type="scientific">Batillaria attramentaria</name>
    <dbReference type="NCBI Taxonomy" id="370345"/>
    <lineage>
        <taxon>Eukaryota</taxon>
        <taxon>Metazoa</taxon>
        <taxon>Spiralia</taxon>
        <taxon>Lophotrochozoa</taxon>
        <taxon>Mollusca</taxon>
        <taxon>Gastropoda</taxon>
        <taxon>Caenogastropoda</taxon>
        <taxon>Sorbeoconcha</taxon>
        <taxon>Cerithioidea</taxon>
        <taxon>Batillariidae</taxon>
        <taxon>Batillaria</taxon>
    </lineage>
</organism>
<dbReference type="EMBL" id="JACVVK020000073">
    <property type="protein sequence ID" value="KAK7495595.1"/>
    <property type="molecule type" value="Genomic_DNA"/>
</dbReference>
<evidence type="ECO:0000313" key="2">
    <source>
        <dbReference type="Proteomes" id="UP001519460"/>
    </source>
</evidence>
<name>A0ABD0L8T2_9CAEN</name>
<gene>
    <name evidence="1" type="ORF">BaRGS_00013042</name>
</gene>
<evidence type="ECO:0000313" key="1">
    <source>
        <dbReference type="EMBL" id="KAK7495595.1"/>
    </source>
</evidence>
<accession>A0ABD0L8T2</accession>
<sequence length="116" mass="13458">MFRQRKNLTLGKCFPDTKNEVRVPSHTTPSVDKIMSDAAYNTVRTLSLSVRAIVTRGEFFTDDRLEEGRQNSSVRLRNFCHAPAIDANVDGTNKSWQRLALHKKYQCHFRNIWSFI</sequence>
<dbReference type="AlphaFoldDB" id="A0ABD0L8T2"/>